<dbReference type="GO" id="GO:0005737">
    <property type="term" value="C:cytoplasm"/>
    <property type="evidence" value="ECO:0007669"/>
    <property type="project" value="TreeGrafter"/>
</dbReference>
<dbReference type="GO" id="GO:0034213">
    <property type="term" value="P:quinolinate catabolic process"/>
    <property type="evidence" value="ECO:0007669"/>
    <property type="project" value="TreeGrafter"/>
</dbReference>
<keyword evidence="6" id="KW-1185">Reference proteome</keyword>
<accession>A0A5K4F3X5</accession>
<dbReference type="InterPro" id="IPR036068">
    <property type="entry name" value="Nicotinate_pribotase-like_C"/>
</dbReference>
<dbReference type="Gene3D" id="3.20.20.70">
    <property type="entry name" value="Aldolase class I"/>
    <property type="match status" value="1"/>
</dbReference>
<dbReference type="InterPro" id="IPR037128">
    <property type="entry name" value="Quinolinate_PRibosylTase_N_sf"/>
</dbReference>
<evidence type="ECO:0000256" key="1">
    <source>
        <dbReference type="ARBA" id="ARBA00004790"/>
    </source>
</evidence>
<reference evidence="7" key="2">
    <citation type="submission" date="2019-11" db="UniProtKB">
        <authorList>
            <consortium name="WormBaseParasite"/>
        </authorList>
    </citation>
    <scope>IDENTIFICATION</scope>
    <source>
        <strain evidence="7">Puerto Rican</strain>
    </source>
</reference>
<feature type="region of interest" description="Disordered" evidence="4">
    <location>
        <begin position="294"/>
        <end position="372"/>
    </location>
</feature>
<dbReference type="SUPFAM" id="SSF54675">
    <property type="entry name" value="Nicotinate/Quinolinate PRTase N-terminal domain-like"/>
    <property type="match status" value="1"/>
</dbReference>
<dbReference type="InterPro" id="IPR002638">
    <property type="entry name" value="Quinolinate_PRibosylTrfase_C"/>
</dbReference>
<organism evidence="6 7">
    <name type="scientific">Schistosoma mansoni</name>
    <name type="common">Blood fluke</name>
    <dbReference type="NCBI Taxonomy" id="6183"/>
    <lineage>
        <taxon>Eukaryota</taxon>
        <taxon>Metazoa</taxon>
        <taxon>Spiralia</taxon>
        <taxon>Lophotrochozoa</taxon>
        <taxon>Platyhelminthes</taxon>
        <taxon>Trematoda</taxon>
        <taxon>Digenea</taxon>
        <taxon>Strigeidida</taxon>
        <taxon>Schistosomatoidea</taxon>
        <taxon>Schistosomatidae</taxon>
        <taxon>Schistosoma</taxon>
    </lineage>
</organism>
<dbReference type="InterPro" id="IPR027277">
    <property type="entry name" value="NadC/ModD"/>
</dbReference>
<dbReference type="Proteomes" id="UP000008854">
    <property type="component" value="Unassembled WGS sequence"/>
</dbReference>
<sequence>MACPLVINKNSVKALAAWWLSNESSLNYVGLTPKSGRGKVYIDMHSPGIIVGMPFVDAILKESSCEIEWHVCEGQTVKSCPVRVATISGADEDIFFCENLVISVLSRASGIATLASRIQLIIQEVSWKGTIYMPDRRTPGFGLVEEYAMMISGVSERKASVSVRCQNMDAESLKTAIDEVRSRVGSIPVHVACSRLDEACLAAGAGADILLTGLSAKEILDIATQVKESFPEIQVIASGFFDDSDVKLCATRYVDHLTSLKLCNGYAFVDFQMAYVKDKLVENAETTNFVVLLEENESPSPPKSKSPGPQPTEEVASSIPAPLKKPRLVDDEGDTPKSAKLNGTPTRNTNPTAPDPNWSTFPNAANAQNQKRAQRILRHPQYTPPQRSNVPRSQTPGGFPFFMSNPRLMPPTSTPTRAPAMLLQPGLNINNQVSNVLTPPSNQQNISMRLPMVPPQLQQPPQSMPQRMPSNPPGMLNTNQPMGGGFLNNIQPPHNQPPNWQMIPGGPGGHPMGGIGLGMRVGGPGGQNVNNCRSCGFPNPPSMPFCRNCRSGLR</sequence>
<keyword evidence="3" id="KW-0328">Glycosyltransferase</keyword>
<keyword evidence="3" id="KW-0808">Transferase</keyword>
<dbReference type="PANTHER" id="PTHR32179">
    <property type="entry name" value="NICOTINATE-NUCLEOTIDE PYROPHOSPHORYLASE [CARBOXYLATING]"/>
    <property type="match status" value="1"/>
</dbReference>
<proteinExistence type="inferred from homology"/>
<feature type="compositionally biased region" description="Polar residues" evidence="4">
    <location>
        <begin position="341"/>
        <end position="362"/>
    </location>
</feature>
<feature type="domain" description="Quinolinate phosphoribosyl transferase C-terminal" evidence="5">
    <location>
        <begin position="111"/>
        <end position="273"/>
    </location>
</feature>
<feature type="compositionally biased region" description="Pro residues" evidence="4">
    <location>
        <begin position="299"/>
        <end position="310"/>
    </location>
</feature>
<evidence type="ECO:0000313" key="7">
    <source>
        <dbReference type="WBParaSite" id="Smp_246230.1"/>
    </source>
</evidence>
<dbReference type="GO" id="GO:0009435">
    <property type="term" value="P:NAD+ biosynthetic process"/>
    <property type="evidence" value="ECO:0007669"/>
    <property type="project" value="UniProtKB-UniPathway"/>
</dbReference>
<dbReference type="InParanoid" id="A0A5K4F3X5"/>
<evidence type="ECO:0000313" key="6">
    <source>
        <dbReference type="Proteomes" id="UP000008854"/>
    </source>
</evidence>
<dbReference type="AlphaFoldDB" id="A0A5K4F3X5"/>
<protein>
    <submittedName>
        <fullName evidence="7">Quinolinate phosphoribosyltransferase [decarboxylating]</fullName>
    </submittedName>
</protein>
<dbReference type="UniPathway" id="UPA00253"/>
<dbReference type="PANTHER" id="PTHR32179:SF3">
    <property type="entry name" value="NICOTINATE-NUCLEOTIDE PYROPHOSPHORYLASE [CARBOXYLATING]"/>
    <property type="match status" value="1"/>
</dbReference>
<dbReference type="STRING" id="6183.A0A5K4F3X5"/>
<dbReference type="Gene3D" id="3.90.1170.20">
    <property type="entry name" value="Quinolinate phosphoribosyl transferase, N-terminal domain"/>
    <property type="match status" value="1"/>
</dbReference>
<dbReference type="WBParaSite" id="Smp_246230.1">
    <property type="protein sequence ID" value="Smp_246230.1"/>
    <property type="gene ID" value="Smp_246230"/>
</dbReference>
<evidence type="ECO:0000259" key="5">
    <source>
        <dbReference type="Pfam" id="PF01729"/>
    </source>
</evidence>
<name>A0A5K4F3X5_SCHMA</name>
<dbReference type="SUPFAM" id="SSF51690">
    <property type="entry name" value="Nicotinate/Quinolinate PRTase C-terminal domain-like"/>
    <property type="match status" value="1"/>
</dbReference>
<comment type="similarity">
    <text evidence="2">Belongs to the NadC/ModD family.</text>
</comment>
<evidence type="ECO:0000256" key="4">
    <source>
        <dbReference type="SAM" id="MobiDB-lite"/>
    </source>
</evidence>
<dbReference type="Pfam" id="PF01729">
    <property type="entry name" value="QRPTase_C"/>
    <property type="match status" value="1"/>
</dbReference>
<dbReference type="InterPro" id="IPR013785">
    <property type="entry name" value="Aldolase_TIM"/>
</dbReference>
<evidence type="ECO:0000256" key="2">
    <source>
        <dbReference type="ARBA" id="ARBA00009400"/>
    </source>
</evidence>
<dbReference type="GO" id="GO:0004514">
    <property type="term" value="F:nicotinate-nucleotide diphosphorylase (carboxylating) activity"/>
    <property type="evidence" value="ECO:0007669"/>
    <property type="project" value="InterPro"/>
</dbReference>
<reference evidence="6" key="1">
    <citation type="journal article" date="2012" name="PLoS Negl. Trop. Dis.">
        <title>A systematically improved high quality genome and transcriptome of the human blood fluke Schistosoma mansoni.</title>
        <authorList>
            <person name="Protasio A.V."/>
            <person name="Tsai I.J."/>
            <person name="Babbage A."/>
            <person name="Nichol S."/>
            <person name="Hunt M."/>
            <person name="Aslett M.A."/>
            <person name="De Silva N."/>
            <person name="Velarde G.S."/>
            <person name="Anderson T.J."/>
            <person name="Clark R.C."/>
            <person name="Davidson C."/>
            <person name="Dillon G.P."/>
            <person name="Holroyd N.E."/>
            <person name="LoVerde P.T."/>
            <person name="Lloyd C."/>
            <person name="McQuillan J."/>
            <person name="Oliveira G."/>
            <person name="Otto T.D."/>
            <person name="Parker-Manuel S.J."/>
            <person name="Quail M.A."/>
            <person name="Wilson R.A."/>
            <person name="Zerlotini A."/>
            <person name="Dunne D.W."/>
            <person name="Berriman M."/>
        </authorList>
    </citation>
    <scope>NUCLEOTIDE SEQUENCE [LARGE SCALE GENOMIC DNA]</scope>
    <source>
        <strain evidence="6">Puerto Rican</strain>
    </source>
</reference>
<comment type="pathway">
    <text evidence="1">Cofactor biosynthesis; NAD(+) biosynthesis.</text>
</comment>
<feature type="compositionally biased region" description="Basic and acidic residues" evidence="4">
    <location>
        <begin position="327"/>
        <end position="337"/>
    </location>
</feature>
<evidence type="ECO:0000256" key="3">
    <source>
        <dbReference type="ARBA" id="ARBA00022676"/>
    </source>
</evidence>